<dbReference type="RefSeq" id="WP_104752811.1">
    <property type="nucleotide sequence ID" value="NZ_FZMF01000048.1"/>
</dbReference>
<evidence type="ECO:0000313" key="2">
    <source>
        <dbReference type="Proteomes" id="UP001595783"/>
    </source>
</evidence>
<gene>
    <name evidence="1" type="ORF">ACFOPX_01160</name>
</gene>
<name>A0ABV7ZG66_9HELI</name>
<sequence>MGIDSSPKKKPLIIAGNGPSIKELDYSLFPPEFEVFRCNQFYLEDKYYLGRHIQGVFYNPSVFNLQMNITKKLIHQQAYQIHRFYCNTYRKYQKFEVHYNNFDLIDSQQYLDRHYVGIRSTYHLLENSEFFFQPHALNVNFYDKWYTTGVLMPIIAIILGYTEIYLVGIDFYKSESYFYPSKILPTWEAHSEEIDMQGIQLAKQCADLYTLVPNSPLATILPLSPHKNALSQEEITRLELGATKSFEHENMVDMDIMEKLSQLEIAQGSQVKQIEYRRLLIQLLASYGITTDNGILQFFLDTYKLSKGLFNLLKNTRDRAALWKCLKSLSFKKR</sequence>
<proteinExistence type="predicted"/>
<keyword evidence="2" id="KW-1185">Reference proteome</keyword>
<dbReference type="InterPro" id="IPR009251">
    <property type="entry name" value="A-2_3-sialyltransferase"/>
</dbReference>
<dbReference type="EMBL" id="JBHRZO010000005">
    <property type="protein sequence ID" value="MFC3847145.1"/>
    <property type="molecule type" value="Genomic_DNA"/>
</dbReference>
<dbReference type="SUPFAM" id="SSF102414">
    <property type="entry name" value="Alpha-2,3/8-sialyltransferase CstII"/>
    <property type="match status" value="1"/>
</dbReference>
<dbReference type="Proteomes" id="UP001595783">
    <property type="component" value="Unassembled WGS sequence"/>
</dbReference>
<accession>A0ABV7ZG66</accession>
<dbReference type="Pfam" id="PF06002">
    <property type="entry name" value="CST-I"/>
    <property type="match status" value="1"/>
</dbReference>
<dbReference type="Gene3D" id="3.90.1480.10">
    <property type="entry name" value="Alpha-2,3-sialyltransferase"/>
    <property type="match status" value="1"/>
</dbReference>
<comment type="caution">
    <text evidence="1">The sequence shown here is derived from an EMBL/GenBank/DDBJ whole genome shotgun (WGS) entry which is preliminary data.</text>
</comment>
<organism evidence="1 2">
    <name type="scientific">Helicobacter baculiformis</name>
    <dbReference type="NCBI Taxonomy" id="427351"/>
    <lineage>
        <taxon>Bacteria</taxon>
        <taxon>Pseudomonadati</taxon>
        <taxon>Campylobacterota</taxon>
        <taxon>Epsilonproteobacteria</taxon>
        <taxon>Campylobacterales</taxon>
        <taxon>Helicobacteraceae</taxon>
        <taxon>Helicobacter</taxon>
    </lineage>
</organism>
<dbReference type="InterPro" id="IPR036715">
    <property type="entry name" value="A-2_3-sialylTrfase_sf"/>
</dbReference>
<evidence type="ECO:0000313" key="1">
    <source>
        <dbReference type="EMBL" id="MFC3847145.1"/>
    </source>
</evidence>
<protein>
    <submittedName>
        <fullName evidence="1">Alpha-2,3-sialyltransferase</fullName>
    </submittedName>
</protein>
<reference evidence="2" key="1">
    <citation type="journal article" date="2019" name="Int. J. Syst. Evol. Microbiol.">
        <title>The Global Catalogue of Microorganisms (GCM) 10K type strain sequencing project: providing services to taxonomists for standard genome sequencing and annotation.</title>
        <authorList>
            <consortium name="The Broad Institute Genomics Platform"/>
            <consortium name="The Broad Institute Genome Sequencing Center for Infectious Disease"/>
            <person name="Wu L."/>
            <person name="Ma J."/>
        </authorList>
    </citation>
    <scope>NUCLEOTIDE SEQUENCE [LARGE SCALE GENOMIC DNA]</scope>
    <source>
        <strain evidence="2">CCUG 53816</strain>
    </source>
</reference>